<dbReference type="InterPro" id="IPR036055">
    <property type="entry name" value="LDL_receptor-like_sf"/>
</dbReference>
<dbReference type="InterPro" id="IPR013783">
    <property type="entry name" value="Ig-like_fold"/>
</dbReference>
<dbReference type="SUPFAM" id="SSF49410">
    <property type="entry name" value="Alpha-macroglobulin receptor domain"/>
    <property type="match status" value="1"/>
</dbReference>
<feature type="region of interest" description="Disordered" evidence="3">
    <location>
        <begin position="415"/>
        <end position="434"/>
    </location>
</feature>
<dbReference type="SMART" id="SM00192">
    <property type="entry name" value="LDLa"/>
    <property type="match status" value="1"/>
</dbReference>
<dbReference type="GO" id="GO:0004866">
    <property type="term" value="F:endopeptidase inhibitor activity"/>
    <property type="evidence" value="ECO:0007669"/>
    <property type="project" value="InterPro"/>
</dbReference>
<dbReference type="SMART" id="SM01359">
    <property type="entry name" value="A2M_N_2"/>
    <property type="match status" value="1"/>
</dbReference>
<dbReference type="Pfam" id="PF07703">
    <property type="entry name" value="A2M_BRD"/>
    <property type="match status" value="1"/>
</dbReference>
<evidence type="ECO:0000259" key="5">
    <source>
        <dbReference type="SMART" id="SM01359"/>
    </source>
</evidence>
<dbReference type="Pfam" id="PF00207">
    <property type="entry name" value="A2M"/>
    <property type="match status" value="1"/>
</dbReference>
<evidence type="ECO:0000259" key="7">
    <source>
        <dbReference type="SMART" id="SM01361"/>
    </source>
</evidence>
<dbReference type="InterPro" id="IPR009048">
    <property type="entry name" value="A-macroglobulin_rcpt-bd"/>
</dbReference>
<dbReference type="InterPro" id="IPR050473">
    <property type="entry name" value="A2M/Complement_sys"/>
</dbReference>
<evidence type="ECO:0000259" key="6">
    <source>
        <dbReference type="SMART" id="SM01360"/>
    </source>
</evidence>
<organism evidence="8">
    <name type="scientific">Ixodes ricinus</name>
    <name type="common">Common tick</name>
    <name type="synonym">Acarus ricinus</name>
    <dbReference type="NCBI Taxonomy" id="34613"/>
    <lineage>
        <taxon>Eukaryota</taxon>
        <taxon>Metazoa</taxon>
        <taxon>Ecdysozoa</taxon>
        <taxon>Arthropoda</taxon>
        <taxon>Chelicerata</taxon>
        <taxon>Arachnida</taxon>
        <taxon>Acari</taxon>
        <taxon>Parasitiformes</taxon>
        <taxon>Ixodida</taxon>
        <taxon>Ixodoidea</taxon>
        <taxon>Ixodidae</taxon>
        <taxon>Ixodinae</taxon>
        <taxon>Ixodes</taxon>
    </lineage>
</organism>
<dbReference type="SMART" id="SM01361">
    <property type="entry name" value="A2M_recep"/>
    <property type="match status" value="1"/>
</dbReference>
<protein>
    <submittedName>
        <fullName evidence="9">Macroglobulin complement-related 1</fullName>
    </submittedName>
    <submittedName>
        <fullName evidence="8">Putative alpha-macroglobulin</fullName>
    </submittedName>
</protein>
<dbReference type="Gene3D" id="4.10.400.10">
    <property type="entry name" value="Low-density Lipoprotein Receptor"/>
    <property type="match status" value="1"/>
</dbReference>
<dbReference type="Gene3D" id="1.50.10.20">
    <property type="match status" value="1"/>
</dbReference>
<dbReference type="InterPro" id="IPR002172">
    <property type="entry name" value="LDrepeatLR_classA_rpt"/>
</dbReference>
<dbReference type="InterPro" id="IPR011626">
    <property type="entry name" value="Alpha-macroglobulin_TED"/>
</dbReference>
<reference evidence="9" key="2">
    <citation type="submission" date="2020-07" db="EMBL/GenBank/DDBJ databases">
        <title>Complete coding sequences of the thioester-containing proteins of the hard tick Ixodes ricinus.</title>
        <authorList>
            <person name="Hajdusek O."/>
            <person name="Urbanova V."/>
            <person name="Kopacek P."/>
        </authorList>
    </citation>
    <scope>NUCLEOTIDE SEQUENCE</scope>
</reference>
<keyword evidence="4" id="KW-0732">Signal</keyword>
<reference evidence="8" key="1">
    <citation type="journal article" date="2018" name="PLoS Negl. Trop. Dis.">
        <title>Sialome diversity of ticks revealed by RNAseq of single tick salivary glands.</title>
        <authorList>
            <person name="Perner J."/>
            <person name="Kropackova S."/>
            <person name="Kopacek P."/>
            <person name="Ribeiro J.M."/>
        </authorList>
    </citation>
    <scope>NUCLEOTIDE SEQUENCE</scope>
    <source>
        <strain evidence="8">Siblings of single egg batch collected in Ceske Budejovice</strain>
        <tissue evidence="8">Salivary glands</tissue>
    </source>
</reference>
<comment type="caution">
    <text evidence="2">Lacks conserved residue(s) required for the propagation of feature annotation.</text>
</comment>
<dbReference type="InterPro" id="IPR011625">
    <property type="entry name" value="A2M_N_BRD"/>
</dbReference>
<dbReference type="Gene3D" id="2.60.40.1930">
    <property type="match status" value="2"/>
</dbReference>
<dbReference type="Gene3D" id="2.60.40.2950">
    <property type="match status" value="1"/>
</dbReference>
<evidence type="ECO:0000256" key="3">
    <source>
        <dbReference type="SAM" id="MobiDB-lite"/>
    </source>
</evidence>
<evidence type="ECO:0000256" key="2">
    <source>
        <dbReference type="PROSITE-ProRule" id="PRU00124"/>
    </source>
</evidence>
<dbReference type="EMBL" id="GEGO01006338">
    <property type="protein sequence ID" value="JAR89066.1"/>
    <property type="molecule type" value="Transcribed_RNA"/>
</dbReference>
<proteinExistence type="evidence at transcript level"/>
<dbReference type="Pfam" id="PF07678">
    <property type="entry name" value="TED_complement"/>
    <property type="match status" value="1"/>
</dbReference>
<accession>A0A147BE63</accession>
<dbReference type="PANTHER" id="PTHR11412:SF146">
    <property type="entry name" value="CD109 ANTIGEN"/>
    <property type="match status" value="1"/>
</dbReference>
<dbReference type="PROSITE" id="PS50068">
    <property type="entry name" value="LDLRA_2"/>
    <property type="match status" value="1"/>
</dbReference>
<feature type="signal peptide" evidence="4">
    <location>
        <begin position="1"/>
        <end position="16"/>
    </location>
</feature>
<keyword evidence="1 2" id="KW-1015">Disulfide bond</keyword>
<feature type="disulfide bond" evidence="2">
    <location>
        <begin position="698"/>
        <end position="716"/>
    </location>
</feature>
<evidence type="ECO:0000256" key="4">
    <source>
        <dbReference type="SAM" id="SignalP"/>
    </source>
</evidence>
<dbReference type="InterPro" id="IPR001599">
    <property type="entry name" value="Macroglobln_a2"/>
</dbReference>
<dbReference type="CDD" id="cd00112">
    <property type="entry name" value="LDLa"/>
    <property type="match status" value="1"/>
</dbReference>
<feature type="disulfide bond" evidence="2">
    <location>
        <begin position="710"/>
        <end position="725"/>
    </location>
</feature>
<dbReference type="PANTHER" id="PTHR11412">
    <property type="entry name" value="MACROGLOBULIN / COMPLEMENT"/>
    <property type="match status" value="1"/>
</dbReference>
<evidence type="ECO:0000256" key="1">
    <source>
        <dbReference type="ARBA" id="ARBA00023157"/>
    </source>
</evidence>
<feature type="domain" description="Alpha-2-macroglobulin bait region" evidence="5">
    <location>
        <begin position="476"/>
        <end position="613"/>
    </location>
</feature>
<dbReference type="Pfam" id="PF07677">
    <property type="entry name" value="A2M_recep"/>
    <property type="match status" value="1"/>
</dbReference>
<dbReference type="InterPro" id="IPR036595">
    <property type="entry name" value="A-macroglobulin_rcpt-bd_sf"/>
</dbReference>
<evidence type="ECO:0000313" key="8">
    <source>
        <dbReference type="EMBL" id="JAR89066.1"/>
    </source>
</evidence>
<feature type="domain" description="Alpha-macroglobulin receptor-binding" evidence="7">
    <location>
        <begin position="1424"/>
        <end position="1515"/>
    </location>
</feature>
<dbReference type="SUPFAM" id="SSF57424">
    <property type="entry name" value="LDL receptor-like module"/>
    <property type="match status" value="1"/>
</dbReference>
<dbReference type="Gene3D" id="2.60.40.690">
    <property type="entry name" value="Alpha-macroglobulin, receptor-binding domain"/>
    <property type="match status" value="1"/>
</dbReference>
<dbReference type="SMART" id="SM01360">
    <property type="entry name" value="A2M"/>
    <property type="match status" value="1"/>
</dbReference>
<dbReference type="SUPFAM" id="SSF48239">
    <property type="entry name" value="Terpenoid cyclases/Protein prenyltransferases"/>
    <property type="match status" value="1"/>
</dbReference>
<dbReference type="EMBL" id="MT779795">
    <property type="protein sequence ID" value="QOJ54017.1"/>
    <property type="molecule type" value="mRNA"/>
</dbReference>
<feature type="domain" description="Alpha-2-macroglobulin" evidence="6">
    <location>
        <begin position="756"/>
        <end position="847"/>
    </location>
</feature>
<sequence length="1569" mass="176703">MLAALVGLVVWSLCSGLGAAALASNEVTDNFLLDTLGLSGSEPRYLVLASKVVRPNQVYRVSVTLLSAASPHTVRASLQRGSEEVASARDLLSSGETAVLLMKVPQSAKPGKYKFRVEGNVNGVLGGTGFIQERDVEFQPQFLTILIQTNQFVYNYDQSIKARIVLLTTELKPYTEPVDVYLTDSRGIVMKRWVSQYPYLGFVKINFELPHDFAVGFWTLKVVALSQVEEKKILLERWYTERYDVYVTIPPFVLDSDEYYEGDVSANFTTVNPVYGNATIRLYVRPTLVTDYDGGVQIFDRYLEEYVHQFQAGYQFKFPMSDLKDLAAPHSLDKCEIEVKAAVGERFLDIIVHGYARSRIINSSLSLKILGVKPLVFKPGMTFTIYVAVTYHDLVKLPEEKLKESNITLSFTSQGGGGGLNELETPPNEKGMATVEITPPEGTEKIVIRAKYRDKEDVVETEALAVAQLSPGKKFIQISTSTSNGVAGEYAIFHVRTNFYIKFFHYLVISKGTVLQAGVQKAYGLLQTITSFSVPLSPEMAPAIKVMVYQISGNGDLTADAVIVPVRGINRGNFYLWKNLKQDRSNNLIELVPTYTTETIAGLNGLDSDLVAVQGKNDLTPTSVIESFYRMEDHWGSHIRAIWRDRDGKPDEAEYFVTPSFAPDVNKTFIFSGLIVATNLNVTTLPNPCNETAGLLACVNGECYPKHARCNGYKDCYDGTDEGNCEQDDLEDKPLFEFFLYRTNRFNNFFDATGGNFAWHHVKTGNLRDIYTPCIVPKPPTNYMFNAIAVSRKYGFAIIDKPIYHNSMRPFYMTYEAPSTAVIGEQIGIRVVLFNYQSYLIQAELRVLGSDDYRFVQVGPLGRVGAYNPVTTKGEIQHIVYIQPYQHIIIHVPIVSVKIGDVEVNLVATTQVAREEATISITFLPDGVPLRMHTSLLMDLRAQAYNLKFLDLNVTEDPIIPFESQYRRYLFGSPAAHVSVIGDVVGTPLEGNVEPEDFGFSAATKSGEHAMFGFAYNVLRLTYLRLTDQLTRDIAKPIFEKLNKAYVYQSSYFKNGAFTMFKRQPSVWLTAFSIRMYELALFPDWENFIFIDPRLISQGVTFLLSHQQPNGAFYETTKHPWNRRMNEKVLGRDGRYLNRNVTLTAQVVLALSKVTLTGDIRQQATTARAAAVKYLERQLAQLKDAYAIAITTYALLEAGSNEAEYGYNLLESIKRDAEGAIYWSSVPIPPPVIISQSQRPFLMPRFPHPDDSLAVEATSYALIIYLKQGGLFQDQIVRWLNRMRTTDYGFIGTQDTIAALEALTQYSFRTHVRGITEMKVTVESSSNPGFPSTLQISKDDLARRKVFDVQPNVWGHCDVLAKGAGLSVIQMDVSYNVDRDFLLVPPAYEAFELTLQPHFSGRNRSHINIKSCVRWTLTNMSEASGAAVLELAIPTGYLNYRPTLDAYVKSRVVPRLRMAKVAPRTAVFMFEYLTNEWSCVDFLIQRWYPVANSTRYLKAKVYEYNTPENYKETIWENYDLFVLSICEVCGSYQCPYCPYFSSASSISLSWVLMFSTALLCQELYRKVTQ</sequence>
<dbReference type="Pfam" id="PF00057">
    <property type="entry name" value="Ldl_recept_a"/>
    <property type="match status" value="1"/>
</dbReference>
<dbReference type="InterPro" id="IPR008930">
    <property type="entry name" value="Terpenoid_cyclase/PrenylTrfase"/>
</dbReference>
<feature type="chain" id="PRO_5036005945" evidence="4">
    <location>
        <begin position="17"/>
        <end position="1569"/>
    </location>
</feature>
<evidence type="ECO:0000313" key="9">
    <source>
        <dbReference type="EMBL" id="QOJ54017.1"/>
    </source>
</evidence>
<name>A0A147BE63_IXORI</name>
<dbReference type="Gene3D" id="2.60.40.10">
    <property type="entry name" value="Immunoglobulins"/>
    <property type="match status" value="2"/>
</dbReference>
<dbReference type="GO" id="GO:0005615">
    <property type="term" value="C:extracellular space"/>
    <property type="evidence" value="ECO:0007669"/>
    <property type="project" value="InterPro"/>
</dbReference>